<evidence type="ECO:0000313" key="6">
    <source>
        <dbReference type="EnsemblMetazoa" id="CJA11168b.1"/>
    </source>
</evidence>
<feature type="transmembrane region" description="Helical" evidence="5">
    <location>
        <begin position="192"/>
        <end position="212"/>
    </location>
</feature>
<evidence type="ECO:0000256" key="4">
    <source>
        <dbReference type="ARBA" id="ARBA00023136"/>
    </source>
</evidence>
<dbReference type="GO" id="GO:0016020">
    <property type="term" value="C:membrane"/>
    <property type="evidence" value="ECO:0007669"/>
    <property type="project" value="UniProtKB-SubCell"/>
</dbReference>
<keyword evidence="3 5" id="KW-1133">Transmembrane helix</keyword>
<evidence type="ECO:0000256" key="3">
    <source>
        <dbReference type="ARBA" id="ARBA00022989"/>
    </source>
</evidence>
<reference evidence="7" key="1">
    <citation type="submission" date="2010-08" db="EMBL/GenBank/DDBJ databases">
        <authorList>
            <consortium name="Caenorhabditis japonica Sequencing Consortium"/>
            <person name="Wilson R.K."/>
        </authorList>
    </citation>
    <scope>NUCLEOTIDE SEQUENCE [LARGE SCALE GENOMIC DNA]</scope>
    <source>
        <strain evidence="7">DF5081</strain>
    </source>
</reference>
<dbReference type="PANTHER" id="PTHR46561">
    <property type="entry name" value="SERPENTINE RECEPTOR, CLASS AB (CLASS A-LIKE)-RELATED"/>
    <property type="match status" value="1"/>
</dbReference>
<protein>
    <submittedName>
        <fullName evidence="6">Uncharacterized protein</fullName>
    </submittedName>
</protein>
<name>A0A8R1DUK0_CAEJA</name>
<sequence>MNSTCNQMEELSSSIFLRCTLIFTLSSCAILIPMTIAASHSLWFSKSASLFHLNLRIILQLHLIGFLIHATGRFALHFIDLYNYFMLDPCTMIPNVWRCFWLRFIYAVGLWITSTTVVPLVMERWMATKYSNRYEHKGVAVGLVFVVVQKLRKKQLESTLSNRFQLEQNLMLDHHDFLVYFLFFRVMDILKVFANISTIYLSIHAFSFMAVLSLKEHVASPIYFSLVEINSSYPIYGIISILIMWNMLEKNRRKVNDNLQTHVNSTWQGDYQHFRVSELKTGK</sequence>
<feature type="transmembrane region" description="Helical" evidence="5">
    <location>
        <begin position="57"/>
        <end position="79"/>
    </location>
</feature>
<dbReference type="Proteomes" id="UP000005237">
    <property type="component" value="Unassembled WGS sequence"/>
</dbReference>
<evidence type="ECO:0000256" key="1">
    <source>
        <dbReference type="ARBA" id="ARBA00004141"/>
    </source>
</evidence>
<accession>A0A8R1DUK0</accession>
<keyword evidence="7" id="KW-1185">Reference proteome</keyword>
<dbReference type="AlphaFoldDB" id="A0A8R1DUK0"/>
<dbReference type="EnsemblMetazoa" id="CJA11168b.1">
    <property type="protein sequence ID" value="CJA11168b.1"/>
    <property type="gene ID" value="WBGene00130372"/>
</dbReference>
<evidence type="ECO:0000256" key="5">
    <source>
        <dbReference type="SAM" id="Phobius"/>
    </source>
</evidence>
<feature type="transmembrane region" description="Helical" evidence="5">
    <location>
        <begin position="100"/>
        <end position="122"/>
    </location>
</feature>
<evidence type="ECO:0000256" key="2">
    <source>
        <dbReference type="ARBA" id="ARBA00022692"/>
    </source>
</evidence>
<evidence type="ECO:0000313" key="7">
    <source>
        <dbReference type="Proteomes" id="UP000005237"/>
    </source>
</evidence>
<dbReference type="Pfam" id="PF10292">
    <property type="entry name" value="7TM_GPCR_Srab"/>
    <property type="match status" value="1"/>
</dbReference>
<reference evidence="6" key="2">
    <citation type="submission" date="2022-06" db="UniProtKB">
        <authorList>
            <consortium name="EnsemblMetazoa"/>
        </authorList>
    </citation>
    <scope>IDENTIFICATION</scope>
    <source>
        <strain evidence="6">DF5081</strain>
    </source>
</reference>
<keyword evidence="4 5" id="KW-0472">Membrane</keyword>
<dbReference type="InterPro" id="IPR053286">
    <property type="entry name" value="Nematode_rcpt-like_srab"/>
</dbReference>
<feature type="transmembrane region" description="Helical" evidence="5">
    <location>
        <begin position="15"/>
        <end position="37"/>
    </location>
</feature>
<comment type="subcellular location">
    <subcellularLocation>
        <location evidence="1">Membrane</location>
        <topology evidence="1">Multi-pass membrane protein</topology>
    </subcellularLocation>
</comment>
<keyword evidence="2 5" id="KW-0812">Transmembrane</keyword>
<dbReference type="PANTHER" id="PTHR46561:SF11">
    <property type="entry name" value="SERPENTINE RECEPTOR CLASS ALPHA_BETA-14"/>
    <property type="match status" value="1"/>
</dbReference>
<proteinExistence type="predicted"/>
<organism evidence="6 7">
    <name type="scientific">Caenorhabditis japonica</name>
    <dbReference type="NCBI Taxonomy" id="281687"/>
    <lineage>
        <taxon>Eukaryota</taxon>
        <taxon>Metazoa</taxon>
        <taxon>Ecdysozoa</taxon>
        <taxon>Nematoda</taxon>
        <taxon>Chromadorea</taxon>
        <taxon>Rhabditida</taxon>
        <taxon>Rhabditina</taxon>
        <taxon>Rhabditomorpha</taxon>
        <taxon>Rhabditoidea</taxon>
        <taxon>Rhabditidae</taxon>
        <taxon>Peloderinae</taxon>
        <taxon>Caenorhabditis</taxon>
    </lineage>
</organism>
<feature type="transmembrane region" description="Helical" evidence="5">
    <location>
        <begin position="232"/>
        <end position="248"/>
    </location>
</feature>
<dbReference type="InterPro" id="IPR019408">
    <property type="entry name" value="7TM_GPCR_serpentine_rcpt_Srab"/>
</dbReference>